<feature type="non-terminal residue" evidence="1">
    <location>
        <position position="1"/>
    </location>
</feature>
<evidence type="ECO:0000313" key="1">
    <source>
        <dbReference type="EMBL" id="KAG0280837.1"/>
    </source>
</evidence>
<accession>A0A9P6QQC6</accession>
<protein>
    <submittedName>
        <fullName evidence="1">Uncharacterized protein</fullName>
    </submittedName>
</protein>
<organism evidence="1 2">
    <name type="scientific">Linnemannia gamsii</name>
    <dbReference type="NCBI Taxonomy" id="64522"/>
    <lineage>
        <taxon>Eukaryota</taxon>
        <taxon>Fungi</taxon>
        <taxon>Fungi incertae sedis</taxon>
        <taxon>Mucoromycota</taxon>
        <taxon>Mortierellomycotina</taxon>
        <taxon>Mortierellomycetes</taxon>
        <taxon>Mortierellales</taxon>
        <taxon>Mortierellaceae</taxon>
        <taxon>Linnemannia</taxon>
    </lineage>
</organism>
<reference evidence="1" key="1">
    <citation type="journal article" date="2020" name="Fungal Divers.">
        <title>Resolving the Mortierellaceae phylogeny through synthesis of multi-gene phylogenetics and phylogenomics.</title>
        <authorList>
            <person name="Vandepol N."/>
            <person name="Liber J."/>
            <person name="Desiro A."/>
            <person name="Na H."/>
            <person name="Kennedy M."/>
            <person name="Barry K."/>
            <person name="Grigoriev I.V."/>
            <person name="Miller A.N."/>
            <person name="O'Donnell K."/>
            <person name="Stajich J.E."/>
            <person name="Bonito G."/>
        </authorList>
    </citation>
    <scope>NUCLEOTIDE SEQUENCE</scope>
    <source>
        <strain evidence="1">NVP60</strain>
    </source>
</reference>
<feature type="non-terminal residue" evidence="1">
    <location>
        <position position="73"/>
    </location>
</feature>
<name>A0A9P6QQC6_9FUNG</name>
<gene>
    <name evidence="1" type="ORF">BGZ97_009348</name>
</gene>
<proteinExistence type="predicted"/>
<dbReference type="Proteomes" id="UP000823405">
    <property type="component" value="Unassembled WGS sequence"/>
</dbReference>
<keyword evidence="2" id="KW-1185">Reference proteome</keyword>
<comment type="caution">
    <text evidence="1">The sequence shown here is derived from an EMBL/GenBank/DDBJ whole genome shotgun (WGS) entry which is preliminary data.</text>
</comment>
<dbReference type="EMBL" id="JAAAIN010004470">
    <property type="protein sequence ID" value="KAG0280837.1"/>
    <property type="molecule type" value="Genomic_DNA"/>
</dbReference>
<dbReference type="AlphaFoldDB" id="A0A9P6QQC6"/>
<evidence type="ECO:0000313" key="2">
    <source>
        <dbReference type="Proteomes" id="UP000823405"/>
    </source>
</evidence>
<sequence length="73" mass="7128">GSREFVAVIDQDITLIAVAASFEAEAIVDATVCTAPSAGAAKMDYSFAPAEAEAIALAVETSVAVIAVGAAAG</sequence>